<dbReference type="Proteomes" id="UP000007148">
    <property type="component" value="Unassembled WGS sequence"/>
</dbReference>
<feature type="region of interest" description="Disordered" evidence="12">
    <location>
        <begin position="147"/>
        <end position="170"/>
    </location>
</feature>
<evidence type="ECO:0000256" key="8">
    <source>
        <dbReference type="ARBA" id="ARBA00022927"/>
    </source>
</evidence>
<dbReference type="STRING" id="1109443.G4TGP0"/>
<reference evidence="14 15" key="1">
    <citation type="journal article" date="2011" name="PLoS Pathog.">
        <title>Endophytic Life Strategies Decoded by Genome and Transcriptome Analyses of the Mutualistic Root Symbiont Piriformospora indica.</title>
        <authorList>
            <person name="Zuccaro A."/>
            <person name="Lahrmann U."/>
            <person name="Guldener U."/>
            <person name="Langen G."/>
            <person name="Pfiffi S."/>
            <person name="Biedenkopf D."/>
            <person name="Wong P."/>
            <person name="Samans B."/>
            <person name="Grimm C."/>
            <person name="Basiewicz M."/>
            <person name="Murat C."/>
            <person name="Martin F."/>
            <person name="Kogel K.H."/>
        </authorList>
    </citation>
    <scope>NUCLEOTIDE SEQUENCE [LARGE SCALE GENOMIC DNA]</scope>
    <source>
        <strain evidence="14 15">DSM 11827</strain>
    </source>
</reference>
<keyword evidence="8" id="KW-0653">Protein transport</keyword>
<evidence type="ECO:0000313" key="15">
    <source>
        <dbReference type="Proteomes" id="UP000007148"/>
    </source>
</evidence>
<dbReference type="GO" id="GO:0005085">
    <property type="term" value="F:guanyl-nucleotide exchange factor activity"/>
    <property type="evidence" value="ECO:0007669"/>
    <property type="project" value="InterPro"/>
</dbReference>
<name>G4TGP0_SERID</name>
<dbReference type="InterPro" id="IPR036322">
    <property type="entry name" value="WD40_repeat_dom_sf"/>
</dbReference>
<accession>G4TGP0</accession>
<evidence type="ECO:0000256" key="12">
    <source>
        <dbReference type="SAM" id="MobiDB-lite"/>
    </source>
</evidence>
<dbReference type="InParanoid" id="G4TGP0"/>
<evidence type="ECO:0000256" key="1">
    <source>
        <dbReference type="ARBA" id="ARBA00004648"/>
    </source>
</evidence>
<sequence>MSMSADLTDNHVICGANASEQSMHKGRNMHCRAFGIRNDKIEHLKSVQAMNSMNNDTYQRVTVFSQMHNVVAVGTTANEVHLLHYPSLNRAAVVMEISAGDVYDCDFSATSIAIASSTNIFIYNLHEDQAPTENLLKAKNLASGATTPVESVKGKGKGAKKSKGSSTPTEGLLEGLELSATIVRPKLPGNGSASTSFRAVRYHPKNWMTFYAVLNSTLVSGRKTSRKSHVLKYEWSPRLRTWKIATTRKIGEGAITCFEISADGKLVAYSASDNSIGILDSQRLAPLMKILGAHELPSTTLRFSTDRSLLLSGSADTSVRVIAVPEKFAERGSRAFTMLVAVALIAALVALLFQLYVQGYLGSITPSSTVTAPSATPEAST</sequence>
<feature type="compositionally biased region" description="Basic residues" evidence="12">
    <location>
        <begin position="154"/>
        <end position="163"/>
    </location>
</feature>
<dbReference type="InterPro" id="IPR015943">
    <property type="entry name" value="WD40/YVTN_repeat-like_dom_sf"/>
</dbReference>
<dbReference type="PANTHER" id="PTHR23284:SF0">
    <property type="entry name" value="PROLACTIN REGULATORY ELEMENT-BINDING PROTEIN"/>
    <property type="match status" value="1"/>
</dbReference>
<feature type="transmembrane region" description="Helical" evidence="13">
    <location>
        <begin position="335"/>
        <end position="357"/>
    </location>
</feature>
<evidence type="ECO:0000256" key="2">
    <source>
        <dbReference type="ARBA" id="ARBA00022448"/>
    </source>
</evidence>
<keyword evidence="9 13" id="KW-1133">Transmembrane helix</keyword>
<keyword evidence="15" id="KW-1185">Reference proteome</keyword>
<dbReference type="SUPFAM" id="SSF50978">
    <property type="entry name" value="WD40 repeat-like"/>
    <property type="match status" value="1"/>
</dbReference>
<protein>
    <submittedName>
        <fullName evidence="14">Related to membrane glycoprotein spo14, putative-Cryptococcus neoformans</fullName>
    </submittedName>
</protein>
<evidence type="ECO:0000256" key="11">
    <source>
        <dbReference type="PROSITE-ProRule" id="PRU00221"/>
    </source>
</evidence>
<keyword evidence="5" id="KW-0677">Repeat</keyword>
<evidence type="ECO:0000256" key="5">
    <source>
        <dbReference type="ARBA" id="ARBA00022737"/>
    </source>
</evidence>
<proteinExistence type="predicted"/>
<keyword evidence="10 13" id="KW-0472">Membrane</keyword>
<dbReference type="GO" id="GO:0006888">
    <property type="term" value="P:endoplasmic reticulum to Golgi vesicle-mediated transport"/>
    <property type="evidence" value="ECO:0007669"/>
    <property type="project" value="TreeGrafter"/>
</dbReference>
<evidence type="ECO:0000256" key="4">
    <source>
        <dbReference type="ARBA" id="ARBA00022692"/>
    </source>
</evidence>
<dbReference type="OrthoDB" id="2013972at2759"/>
<dbReference type="OMA" id="MSIACHP"/>
<dbReference type="eggNOG" id="KOG0771">
    <property type="taxonomic scope" value="Eukaryota"/>
</dbReference>
<comment type="caution">
    <text evidence="14">The sequence shown here is derived from an EMBL/GenBank/DDBJ whole genome shotgun (WGS) entry which is preliminary data.</text>
</comment>
<dbReference type="SMART" id="SM00320">
    <property type="entry name" value="WD40"/>
    <property type="match status" value="3"/>
</dbReference>
<keyword evidence="4 13" id="KW-0812">Transmembrane</keyword>
<keyword evidence="6" id="KW-0256">Endoplasmic reticulum</keyword>
<dbReference type="Gene3D" id="2.130.10.10">
    <property type="entry name" value="YVTN repeat-like/Quinoprotein amine dehydrogenase"/>
    <property type="match status" value="2"/>
</dbReference>
<dbReference type="InterPro" id="IPR045260">
    <property type="entry name" value="Sec12-like"/>
</dbReference>
<dbReference type="EMBL" id="CAFZ01000084">
    <property type="protein sequence ID" value="CCA70476.1"/>
    <property type="molecule type" value="Genomic_DNA"/>
</dbReference>
<evidence type="ECO:0000256" key="6">
    <source>
        <dbReference type="ARBA" id="ARBA00022824"/>
    </source>
</evidence>
<dbReference type="Pfam" id="PF00400">
    <property type="entry name" value="WD40"/>
    <property type="match status" value="1"/>
</dbReference>
<dbReference type="GO" id="GO:0015031">
    <property type="term" value="P:protein transport"/>
    <property type="evidence" value="ECO:0007669"/>
    <property type="project" value="UniProtKB-KW"/>
</dbReference>
<dbReference type="HOGENOM" id="CLU_037666_0_0_1"/>
<evidence type="ECO:0000256" key="9">
    <source>
        <dbReference type="ARBA" id="ARBA00022989"/>
    </source>
</evidence>
<evidence type="ECO:0000256" key="13">
    <source>
        <dbReference type="SAM" id="Phobius"/>
    </source>
</evidence>
<evidence type="ECO:0000256" key="10">
    <source>
        <dbReference type="ARBA" id="ARBA00023136"/>
    </source>
</evidence>
<dbReference type="GO" id="GO:0005789">
    <property type="term" value="C:endoplasmic reticulum membrane"/>
    <property type="evidence" value="ECO:0007669"/>
    <property type="project" value="UniProtKB-SubCell"/>
</dbReference>
<dbReference type="PANTHER" id="PTHR23284">
    <property type="entry name" value="PROLACTIN REGULATORY ELEMENT BINDING PROTEIN"/>
    <property type="match status" value="1"/>
</dbReference>
<evidence type="ECO:0000256" key="7">
    <source>
        <dbReference type="ARBA" id="ARBA00022892"/>
    </source>
</evidence>
<feature type="repeat" description="WD" evidence="11">
    <location>
        <begin position="291"/>
        <end position="321"/>
    </location>
</feature>
<keyword evidence="3 11" id="KW-0853">WD repeat</keyword>
<dbReference type="InterPro" id="IPR001680">
    <property type="entry name" value="WD40_rpt"/>
</dbReference>
<dbReference type="AlphaFoldDB" id="G4TGP0"/>
<gene>
    <name evidence="14" type="ORF">PIIN_04414</name>
</gene>
<evidence type="ECO:0000313" key="14">
    <source>
        <dbReference type="EMBL" id="CCA70476.1"/>
    </source>
</evidence>
<dbReference type="GO" id="GO:0003400">
    <property type="term" value="P:regulation of COPII vesicle coating"/>
    <property type="evidence" value="ECO:0007669"/>
    <property type="project" value="TreeGrafter"/>
</dbReference>
<keyword evidence="2" id="KW-0813">Transport</keyword>
<keyword evidence="7" id="KW-0931">ER-Golgi transport</keyword>
<organism evidence="14 15">
    <name type="scientific">Serendipita indica (strain DSM 11827)</name>
    <name type="common">Root endophyte fungus</name>
    <name type="synonym">Piriformospora indica</name>
    <dbReference type="NCBI Taxonomy" id="1109443"/>
    <lineage>
        <taxon>Eukaryota</taxon>
        <taxon>Fungi</taxon>
        <taxon>Dikarya</taxon>
        <taxon>Basidiomycota</taxon>
        <taxon>Agaricomycotina</taxon>
        <taxon>Agaricomycetes</taxon>
        <taxon>Sebacinales</taxon>
        <taxon>Serendipitaceae</taxon>
        <taxon>Serendipita</taxon>
    </lineage>
</organism>
<evidence type="ECO:0000256" key="3">
    <source>
        <dbReference type="ARBA" id="ARBA00022574"/>
    </source>
</evidence>
<comment type="subcellular location">
    <subcellularLocation>
        <location evidence="1">Endoplasmic reticulum membrane</location>
        <topology evidence="1">Single-pass type II membrane protein</topology>
    </subcellularLocation>
</comment>
<dbReference type="PROSITE" id="PS50082">
    <property type="entry name" value="WD_REPEATS_2"/>
    <property type="match status" value="1"/>
</dbReference>